<evidence type="ECO:0000313" key="1">
    <source>
        <dbReference type="EMBL" id="KPI37156.1"/>
    </source>
</evidence>
<dbReference type="RefSeq" id="XP_017997119.1">
    <property type="nucleotide sequence ID" value="XM_018143691.1"/>
</dbReference>
<organism evidence="1 2">
    <name type="scientific">Cyphellophora attinorum</name>
    <dbReference type="NCBI Taxonomy" id="1664694"/>
    <lineage>
        <taxon>Eukaryota</taxon>
        <taxon>Fungi</taxon>
        <taxon>Dikarya</taxon>
        <taxon>Ascomycota</taxon>
        <taxon>Pezizomycotina</taxon>
        <taxon>Eurotiomycetes</taxon>
        <taxon>Chaetothyriomycetidae</taxon>
        <taxon>Chaetothyriales</taxon>
        <taxon>Cyphellophoraceae</taxon>
        <taxon>Cyphellophora</taxon>
    </lineage>
</organism>
<sequence length="154" mass="16845">MAATNPAAAPTAPAAGPTAPFIPSWDFDEYMPSDIQALVRAASATPPIGHVAWLIGKRSVYKRQVDIAAGFPEDKWKKRSGTDQVGVLVEYNWDGEPWVLGVKPGQKSSTNPMEYGVWLGVDGQGNDVWQEDDNGEPVFDIMRIKAEEDPATMW</sequence>
<evidence type="ECO:0000313" key="2">
    <source>
        <dbReference type="Proteomes" id="UP000038010"/>
    </source>
</evidence>
<dbReference type="AlphaFoldDB" id="A0A0N1HKA4"/>
<dbReference type="VEuPathDB" id="FungiDB:AB675_3623"/>
<comment type="caution">
    <text evidence="1">The sequence shown here is derived from an EMBL/GenBank/DDBJ whole genome shotgun (WGS) entry which is preliminary data.</text>
</comment>
<dbReference type="Proteomes" id="UP000038010">
    <property type="component" value="Unassembled WGS sequence"/>
</dbReference>
<name>A0A0N1HKA4_9EURO</name>
<gene>
    <name evidence="1" type="ORF">AB675_3623</name>
</gene>
<keyword evidence="2" id="KW-1185">Reference proteome</keyword>
<dbReference type="GeneID" id="28735571"/>
<proteinExistence type="predicted"/>
<reference evidence="1 2" key="1">
    <citation type="submission" date="2015-06" db="EMBL/GenBank/DDBJ databases">
        <title>Draft genome of the ant-associated black yeast Phialophora attae CBS 131958.</title>
        <authorList>
            <person name="Moreno L.F."/>
            <person name="Stielow B.J."/>
            <person name="de Hoog S."/>
            <person name="Vicente V.A."/>
            <person name="Weiss V.A."/>
            <person name="de Vries M."/>
            <person name="Cruz L.M."/>
            <person name="Souza E.M."/>
        </authorList>
    </citation>
    <scope>NUCLEOTIDE SEQUENCE [LARGE SCALE GENOMIC DNA]</scope>
    <source>
        <strain evidence="1 2">CBS 131958</strain>
    </source>
</reference>
<accession>A0A0N1HKA4</accession>
<protein>
    <submittedName>
        <fullName evidence="1">Uncharacterized protein</fullName>
    </submittedName>
</protein>
<dbReference type="EMBL" id="LFJN01000026">
    <property type="protein sequence ID" value="KPI37156.1"/>
    <property type="molecule type" value="Genomic_DNA"/>
</dbReference>